<dbReference type="Pfam" id="PF16415">
    <property type="entry name" value="CNOT1_CAF1_bind"/>
    <property type="match status" value="1"/>
</dbReference>
<evidence type="ECO:0000256" key="4">
    <source>
        <dbReference type="ARBA" id="ARBA00023163"/>
    </source>
</evidence>
<feature type="compositionally biased region" description="Polar residues" evidence="6">
    <location>
        <begin position="1"/>
        <end position="15"/>
    </location>
</feature>
<evidence type="ECO:0000259" key="11">
    <source>
        <dbReference type="Pfam" id="PF16418"/>
    </source>
</evidence>
<dbReference type="InterPro" id="IPR007196">
    <property type="entry name" value="CCR4-Not_Not1_C"/>
</dbReference>
<proteinExistence type="predicted"/>
<dbReference type="PANTHER" id="PTHR13162:SF8">
    <property type="entry name" value="CCR4-NOT TRANSCRIPTION COMPLEX SUBUNIT 1"/>
    <property type="match status" value="1"/>
</dbReference>
<accession>A0A6A6VBM2</accession>
<feature type="compositionally biased region" description="Low complexity" evidence="6">
    <location>
        <begin position="58"/>
        <end position="92"/>
    </location>
</feature>
<dbReference type="GO" id="GO:0000932">
    <property type="term" value="C:P-body"/>
    <property type="evidence" value="ECO:0007669"/>
    <property type="project" value="TreeGrafter"/>
</dbReference>
<reference evidence="13" key="1">
    <citation type="journal article" date="2020" name="Stud. Mycol.">
        <title>101 Dothideomycetes genomes: a test case for predicting lifestyles and emergence of pathogens.</title>
        <authorList>
            <person name="Haridas S."/>
            <person name="Albert R."/>
            <person name="Binder M."/>
            <person name="Bloem J."/>
            <person name="Labutti K."/>
            <person name="Salamov A."/>
            <person name="Andreopoulos B."/>
            <person name="Baker S."/>
            <person name="Barry K."/>
            <person name="Bills G."/>
            <person name="Bluhm B."/>
            <person name="Cannon C."/>
            <person name="Castanera R."/>
            <person name="Culley D."/>
            <person name="Daum C."/>
            <person name="Ezra D."/>
            <person name="Gonzalez J."/>
            <person name="Henrissat B."/>
            <person name="Kuo A."/>
            <person name="Liang C."/>
            <person name="Lipzen A."/>
            <person name="Lutzoni F."/>
            <person name="Magnuson J."/>
            <person name="Mondo S."/>
            <person name="Nolan M."/>
            <person name="Ohm R."/>
            <person name="Pangilinan J."/>
            <person name="Park H.-J."/>
            <person name="Ramirez L."/>
            <person name="Alfaro M."/>
            <person name="Sun H."/>
            <person name="Tritt A."/>
            <person name="Yoshinaga Y."/>
            <person name="Zwiers L.-H."/>
            <person name="Turgeon B."/>
            <person name="Goodwin S."/>
            <person name="Spatafora J."/>
            <person name="Crous P."/>
            <person name="Grigoriev I."/>
        </authorList>
    </citation>
    <scope>NUCLEOTIDE SEQUENCE</scope>
    <source>
        <strain evidence="13">CBS 119925</strain>
    </source>
</reference>
<feature type="region of interest" description="Disordered" evidence="6">
    <location>
        <begin position="1"/>
        <end position="162"/>
    </location>
</feature>
<dbReference type="Pfam" id="PF12842">
    <property type="entry name" value="DUF3819"/>
    <property type="match status" value="1"/>
</dbReference>
<evidence type="ECO:0000313" key="13">
    <source>
        <dbReference type="EMBL" id="KAF2746507.1"/>
    </source>
</evidence>
<dbReference type="Gene3D" id="1.25.40.840">
    <property type="entry name" value="CCR4-NOT transcription complex subunit 1 TTP binding domain"/>
    <property type="match status" value="1"/>
</dbReference>
<keyword evidence="2" id="KW-0678">Repressor</keyword>
<evidence type="ECO:0000256" key="3">
    <source>
        <dbReference type="ARBA" id="ARBA00023015"/>
    </source>
</evidence>
<dbReference type="GO" id="GO:0000288">
    <property type="term" value="P:nuclear-transcribed mRNA catabolic process, deadenylation-dependent decay"/>
    <property type="evidence" value="ECO:0007669"/>
    <property type="project" value="TreeGrafter"/>
</dbReference>
<dbReference type="InterPro" id="IPR055454">
    <property type="entry name" value="CNOT1-like_NOT1_connector"/>
</dbReference>
<dbReference type="GO" id="GO:0060090">
    <property type="term" value="F:molecular adaptor activity"/>
    <property type="evidence" value="ECO:0007669"/>
    <property type="project" value="TreeGrafter"/>
</dbReference>
<feature type="domain" description="CCR4-NOT transcription complex subunit 1 CAF1-binding" evidence="9">
    <location>
        <begin position="1023"/>
        <end position="1238"/>
    </location>
</feature>
<dbReference type="InterPro" id="IPR032193">
    <property type="entry name" value="CNOT1_TTP_bind"/>
</dbReference>
<evidence type="ECO:0000259" key="12">
    <source>
        <dbReference type="Pfam" id="PF25097"/>
    </source>
</evidence>
<keyword evidence="5" id="KW-0539">Nucleus</keyword>
<dbReference type="InterPro" id="IPR032194">
    <property type="entry name" value="CNOT1_HEAT"/>
</dbReference>
<dbReference type="GO" id="GO:0017148">
    <property type="term" value="P:negative regulation of translation"/>
    <property type="evidence" value="ECO:0007669"/>
    <property type="project" value="InterPro"/>
</dbReference>
<comment type="subcellular location">
    <subcellularLocation>
        <location evidence="1">Nucleus</location>
    </subcellularLocation>
</comment>
<feature type="domain" description="CCR4-NOT transcription complex subunit 1-like NOT1 connector" evidence="12">
    <location>
        <begin position="1591"/>
        <end position="1742"/>
    </location>
</feature>
<protein>
    <submittedName>
        <fullName evidence="13">Not1-domain-containing protein</fullName>
    </submittedName>
</protein>
<dbReference type="Pfam" id="PF04054">
    <property type="entry name" value="Not1"/>
    <property type="match status" value="1"/>
</dbReference>
<dbReference type="Gene3D" id="1.25.40.180">
    <property type="match status" value="1"/>
</dbReference>
<dbReference type="CDD" id="cd20710">
    <property type="entry name" value="NOT1_connector"/>
    <property type="match status" value="1"/>
</dbReference>
<feature type="domain" description="CCR4-NOT transcription complex subunit 1 HEAT repeat" evidence="11">
    <location>
        <begin position="633"/>
        <end position="776"/>
    </location>
</feature>
<evidence type="ECO:0000259" key="10">
    <source>
        <dbReference type="Pfam" id="PF16417"/>
    </source>
</evidence>
<dbReference type="OrthoDB" id="1933107at2759"/>
<evidence type="ECO:0000256" key="1">
    <source>
        <dbReference type="ARBA" id="ARBA00004123"/>
    </source>
</evidence>
<dbReference type="Gene3D" id="1.25.40.790">
    <property type="match status" value="1"/>
</dbReference>
<keyword evidence="14" id="KW-1185">Reference proteome</keyword>
<name>A0A6A6VBM2_9PLEO</name>
<feature type="domain" description="CCR4-NOT transcription complex subunit 1 TTP binding" evidence="10">
    <location>
        <begin position="813"/>
        <end position="960"/>
    </location>
</feature>
<feature type="compositionally biased region" description="Low complexity" evidence="6">
    <location>
        <begin position="23"/>
        <end position="34"/>
    </location>
</feature>
<dbReference type="InterPro" id="IPR040398">
    <property type="entry name" value="Not1"/>
</dbReference>
<dbReference type="Pfam" id="PF16418">
    <property type="entry name" value="CNOT1_HEAT"/>
    <property type="match status" value="1"/>
</dbReference>
<dbReference type="Pfam" id="PF25097">
    <property type="entry name" value="ARM_Cnot1"/>
    <property type="match status" value="1"/>
</dbReference>
<dbReference type="Proteomes" id="UP000799440">
    <property type="component" value="Unassembled WGS sequence"/>
</dbReference>
<dbReference type="Gene3D" id="1.25.40.800">
    <property type="match status" value="1"/>
</dbReference>
<feature type="domain" description="CCR4-Not complex component Not1 C-terminal" evidence="7">
    <location>
        <begin position="1919"/>
        <end position="2293"/>
    </location>
</feature>
<evidence type="ECO:0000259" key="7">
    <source>
        <dbReference type="Pfam" id="PF04054"/>
    </source>
</evidence>
<dbReference type="GO" id="GO:0005634">
    <property type="term" value="C:nucleus"/>
    <property type="evidence" value="ECO:0007669"/>
    <property type="project" value="UniProtKB-SubCell"/>
</dbReference>
<evidence type="ECO:0000259" key="8">
    <source>
        <dbReference type="Pfam" id="PF12842"/>
    </source>
</evidence>
<gene>
    <name evidence="13" type="ORF">M011DRAFT_468609</name>
</gene>
<feature type="domain" description="CCR4-NOT transcription complex subunit 1" evidence="8">
    <location>
        <begin position="1301"/>
        <end position="1441"/>
    </location>
</feature>
<evidence type="ECO:0000256" key="2">
    <source>
        <dbReference type="ARBA" id="ARBA00022491"/>
    </source>
</evidence>
<dbReference type="Pfam" id="PF16417">
    <property type="entry name" value="CNOT1_TTP_bind"/>
    <property type="match status" value="1"/>
</dbReference>
<feature type="compositionally biased region" description="Polar residues" evidence="6">
    <location>
        <begin position="139"/>
        <end position="157"/>
    </location>
</feature>
<dbReference type="InterPro" id="IPR038535">
    <property type="entry name" value="CNOT1_TTP_bind_sf"/>
</dbReference>
<organism evidence="13 14">
    <name type="scientific">Sporormia fimetaria CBS 119925</name>
    <dbReference type="NCBI Taxonomy" id="1340428"/>
    <lineage>
        <taxon>Eukaryota</taxon>
        <taxon>Fungi</taxon>
        <taxon>Dikarya</taxon>
        <taxon>Ascomycota</taxon>
        <taxon>Pezizomycotina</taxon>
        <taxon>Dothideomycetes</taxon>
        <taxon>Pleosporomycetidae</taxon>
        <taxon>Pleosporales</taxon>
        <taxon>Sporormiaceae</taxon>
        <taxon>Sporormia</taxon>
    </lineage>
</organism>
<dbReference type="InterPro" id="IPR024557">
    <property type="entry name" value="CNOT1_dom_4"/>
</dbReference>
<evidence type="ECO:0000256" key="6">
    <source>
        <dbReference type="SAM" id="MobiDB-lite"/>
    </source>
</evidence>
<keyword evidence="3" id="KW-0805">Transcription regulation</keyword>
<dbReference type="InterPro" id="IPR032191">
    <property type="entry name" value="CNOT1_CAF1_bind"/>
</dbReference>
<keyword evidence="4" id="KW-0804">Transcription</keyword>
<evidence type="ECO:0000256" key="5">
    <source>
        <dbReference type="ARBA" id="ARBA00023242"/>
    </source>
</evidence>
<dbReference type="PANTHER" id="PTHR13162">
    <property type="entry name" value="CCR4-NOT TRANSCRIPTION COMPLEX"/>
    <property type="match status" value="1"/>
</dbReference>
<dbReference type="EMBL" id="MU006577">
    <property type="protein sequence ID" value="KAF2746507.1"/>
    <property type="molecule type" value="Genomic_DNA"/>
</dbReference>
<sequence length="2305" mass="258113">MSQQHPWGSSRQHQPSRLPPISTQVQHTQRQHTTPSPSPSGRSQPFSPAASHFPSLPAASARHGGSRQSSAASSASSPFSAAPSGQQAPPSQLLSTRTRTIAPPPGSQLASSALPTAPQGGGAASSSAGGAVKLARDSPSLQSSSAIGSPKPSNSAASAGADKDKNLSKIVIAQIFLLLSQFGTVKDEKDRAKWDQPLEQLRKLVDTHGMDVFTKYFRRLVSQNAAQIFNLTTGRNAEPNGSYPLLVTEMQKLRSEPEQAAKIAESIDSNEGEQFRDFDLATFCSHFQLDPIANMSLALACRSAHKADIRAKADSIIANINKNFIDALAYPAQTDQPNPVYEAAIVEKLLIDPPADWDLEEKKPVLPHAMRLRYNAFQLVLPVEIEAALHLAMLTDAAQSPLSSAIHRAGPRATATPSACAEVLDSPEARGIDEEQVANALLLMAIVGNGQVYNAKNFIAALRSHRSAQSLDWQDVVRSYDRPSLRLTKAQFLCIYNALLPIAIDTEQLDIQLLWGGNWQEELTQLGFLICFLSTTPEELDVSAIPRLRASFTDETFKDASDDIKEIASKASKHPFVSLDATSALFGLIFRSQEMYQLAQVLLIPENIINPHTSEFLISAVAVPKPWGSLQEQALKQLFAPYFSKKLPDHDFVLYALWQQDAEWLVARFSDMYNADLRSLNYVLDYAQKFGWLDGLIRSPSDISLDLAAQAHARGLIEIEPWLHETYNRLGDFFRRILVNFLHIRAADEMHSLREDQQHNTLPLAVKTVHPLLWFLAECEVPETELVTLQRTCIQAYPRLINYGEGFDDILDKNGENGNRLPEDADSKMHEHFQKMYKSDMEVRDVINILRTYKESRDPAEQDLFACMIHGLFDEYSCFSEYPLDALAITAVLFGGIINFNLLSQIALQVALAMVLEAVKNYQPDEKMYKFGLQALVNFKNRLNEWPTYCEHLLTVPGLQGTEIYTEAEEVVGQQTSGLNGDLRGGGAITNGTNMDRLLQPASPTIPRFTCLHADPPLQPDLYEDPPEDVQDKIRFILNNMSDRNVEEKTAELIQAIEPRHHQWFAYYVVEDLAKVQENQQDLYLDMLERFDDRILWAEVLRETYVSVVNVLNADGSDALTRSHVRNLGGWLGSLTIARDKPILYRNISFKDLLLEGFDTDRIVTALTFTCKVLTKASKSKVFQYPNPWLTEILRLLLELYHFAELKIQQKFEIEILFKALNVNIKDIEPSDTIRSRPPGGEDFLGLPQTDGLEQYPNDLSIMGLNRARGPSERFSAAAITATLPDFSSQLILPPTGNSVALKKIFTTAVQQALEEIIGPVVERSVTIAAISTSQLVSKDFATEPDEEKLRAAAHNMVKSLSGSLALVTCKEPLRMSIMNNIRVMARELPEQALPEGHVLMFVNDNLDLICNTVETAAEVSSLNEIELQIEDAVRLRRAHRTSPQSRPFEDPKHISSWATYIPEPYKQTAGGLNREQLAIYEEFGRQSRGLPHTNNVSQDSGRQLPDVLQDQFATVPNLSTPATVPAETRQNPQVNRLQNVRGNEASAPQQLNGWVEPTMHGRPQRSVDDLLGDFMHALKEANESRLSELRPASPLHEVFNELIYTLEHSAEKDSFAHRLAAQVMNHLFTEEVRRLEIEILVALLQKLCAMSAQTSRQVLIWLATMQEDDRIFNPTVMVSLMEAGLMDMHRLNTIVAKAITQRRLPAVEMLSVLLDEVLLNEHPSVLRADFAMSIDALTNWLAEDPDLEIGKQIMAKLHVSPVTEQSLTPPASGDKDQLEYIFDEWVHLQFPDTPKKTLVAFVYQLHQNGILQTKETSIQFFRVCVDAAVASFEEHDLVPYTGSADMASLKIDALAKLIVSIVAHHGEQDQAMKESKAKANCLDRILSVVVLILVNHQRTQDERFNAKAFLRLFSTVLSELNDAMKDHSLIEYQSELYLTMAKAFLILQPQTFQGFSFQWLALMSHRIFMPAMLEESVQEGDAKDQRWGMYAQLMDGMLRYTGHLMKPTGQSLTALTFYRGVLRVMLVIHHDYPEFLADYHFRFCNSIPMHCTQLRNLIVSAYPSSVMEMPDPFSGGLKVDRLEDIRQVPVIRADIDRILSQAGVKDIVNNLLKASDPSADEVEKVCSAAYFAQPKPVGFEHVQSTADPVLIHALVLYIGNKELTAQGPKEPSYNPSSPAAKLLTNLAKHFRPEAKFHFVSAIANQLRWPNAHTHYFSYALLHLFGPPENDSESVFLQEVITRVLLERLLVHRPHPWGLIVTLLEILKNRTYSFWDLPFVKAAPEVERLLNALFTHAQQSPRPLA</sequence>
<evidence type="ECO:0000313" key="14">
    <source>
        <dbReference type="Proteomes" id="UP000799440"/>
    </source>
</evidence>
<dbReference type="GO" id="GO:0030015">
    <property type="term" value="C:CCR4-NOT core complex"/>
    <property type="evidence" value="ECO:0007669"/>
    <property type="project" value="InterPro"/>
</dbReference>
<evidence type="ECO:0000259" key="9">
    <source>
        <dbReference type="Pfam" id="PF16415"/>
    </source>
</evidence>